<evidence type="ECO:0000313" key="2">
    <source>
        <dbReference type="Proteomes" id="UP000053690"/>
    </source>
</evidence>
<reference evidence="2" key="1">
    <citation type="submission" date="2015-12" db="EMBL/GenBank/DDBJ databases">
        <authorList>
            <person name="Zhang G."/>
            <person name="Stingl U."/>
        </authorList>
    </citation>
    <scope>NUCLEOTIDE SEQUENCE [LARGE SCALE GENOMIC DNA]</scope>
    <source>
        <strain evidence="2">ZGT108</strain>
    </source>
</reference>
<dbReference type="EMBL" id="LQBP01000001">
    <property type="protein sequence ID" value="KUJ82038.1"/>
    <property type="molecule type" value="Genomic_DNA"/>
</dbReference>
<dbReference type="STRING" id="1685378.AVO44_01825"/>
<name>A0A0X3U210_9RHOB</name>
<sequence>MSLLSSPDPAWPQQAITEVTRWQNADLPGLVEIHHIGSTSVPHLPAKPIIDLLPVFADLDQMDAARPLIEALGYEWLGEFGLPGRRYVRKDDPATGKRIMQAHCYVQNSSEITRHLAFRDALRADPALRDAYAAEKTRCGNLHPNDYHAYGDCKSDWVAKTEAKVLENMK</sequence>
<dbReference type="RefSeq" id="WP_068331732.1">
    <property type="nucleotide sequence ID" value="NZ_LQBP01000001.1"/>
</dbReference>
<dbReference type="Pfam" id="PF04229">
    <property type="entry name" value="GrpB"/>
    <property type="match status" value="1"/>
</dbReference>
<protein>
    <recommendedName>
        <fullName evidence="3">GrpB family protein</fullName>
    </recommendedName>
</protein>
<organism evidence="1 2">
    <name type="scientific">Ruegeria profundi</name>
    <dbReference type="NCBI Taxonomy" id="1685378"/>
    <lineage>
        <taxon>Bacteria</taxon>
        <taxon>Pseudomonadati</taxon>
        <taxon>Pseudomonadota</taxon>
        <taxon>Alphaproteobacteria</taxon>
        <taxon>Rhodobacterales</taxon>
        <taxon>Roseobacteraceae</taxon>
        <taxon>Ruegeria</taxon>
    </lineage>
</organism>
<proteinExistence type="predicted"/>
<evidence type="ECO:0000313" key="1">
    <source>
        <dbReference type="EMBL" id="KUJ82038.1"/>
    </source>
</evidence>
<dbReference type="AlphaFoldDB" id="A0A0X3U210"/>
<accession>A0A0X3U210</accession>
<dbReference type="Proteomes" id="UP000053690">
    <property type="component" value="Unassembled WGS sequence"/>
</dbReference>
<gene>
    <name evidence="1" type="ORF">AVO44_01825</name>
</gene>
<comment type="caution">
    <text evidence="1">The sequence shown here is derived from an EMBL/GenBank/DDBJ whole genome shotgun (WGS) entry which is preliminary data.</text>
</comment>
<dbReference type="OrthoDB" id="9799092at2"/>
<evidence type="ECO:0008006" key="3">
    <source>
        <dbReference type="Google" id="ProtNLM"/>
    </source>
</evidence>
<dbReference type="Gene3D" id="3.30.460.10">
    <property type="entry name" value="Beta Polymerase, domain 2"/>
    <property type="match status" value="1"/>
</dbReference>
<keyword evidence="2" id="KW-1185">Reference proteome</keyword>
<dbReference type="SUPFAM" id="SSF81301">
    <property type="entry name" value="Nucleotidyltransferase"/>
    <property type="match status" value="1"/>
</dbReference>
<dbReference type="PANTHER" id="PTHR34822:SF1">
    <property type="entry name" value="GRPB FAMILY PROTEIN"/>
    <property type="match status" value="1"/>
</dbReference>
<dbReference type="InterPro" id="IPR007344">
    <property type="entry name" value="GrpB/CoaE"/>
</dbReference>
<dbReference type="InterPro" id="IPR043519">
    <property type="entry name" value="NT_sf"/>
</dbReference>
<dbReference type="PANTHER" id="PTHR34822">
    <property type="entry name" value="GRPB DOMAIN PROTEIN (AFU_ORTHOLOGUE AFUA_1G01530)"/>
    <property type="match status" value="1"/>
</dbReference>